<reference evidence="5 6" key="1">
    <citation type="journal article" date="2014" name="Int. J. Syst. Evol. Microbiol.">
        <title>Complete genome sequence of Corynebacterium casei LMG S-19264T (=DSM 44701T), isolated from a smear-ripened cheese.</title>
        <authorList>
            <consortium name="US DOE Joint Genome Institute (JGI-PGF)"/>
            <person name="Walter F."/>
            <person name="Albersmeier A."/>
            <person name="Kalinowski J."/>
            <person name="Ruckert C."/>
        </authorList>
    </citation>
    <scope>NUCLEOTIDE SEQUENCE [LARGE SCALE GENOMIC DNA]</scope>
    <source>
        <strain evidence="5 6">CGMCC 1.15286</strain>
    </source>
</reference>
<dbReference type="GO" id="GO:0006508">
    <property type="term" value="P:proteolysis"/>
    <property type="evidence" value="ECO:0007669"/>
    <property type="project" value="UniProtKB-KW"/>
</dbReference>
<dbReference type="PANTHER" id="PTHR43343">
    <property type="entry name" value="PEPTIDASE S12"/>
    <property type="match status" value="1"/>
</dbReference>
<keyword evidence="6" id="KW-1185">Reference proteome</keyword>
<evidence type="ECO:0000313" key="6">
    <source>
        <dbReference type="Proteomes" id="UP000600247"/>
    </source>
</evidence>
<dbReference type="AlphaFoldDB" id="A0A917HG68"/>
<protein>
    <submittedName>
        <fullName evidence="5">Peptidase S1</fullName>
    </submittedName>
</protein>
<dbReference type="GO" id="GO:0004252">
    <property type="term" value="F:serine-type endopeptidase activity"/>
    <property type="evidence" value="ECO:0007669"/>
    <property type="project" value="InterPro"/>
</dbReference>
<dbReference type="PANTHER" id="PTHR43343:SF3">
    <property type="entry name" value="PROTEASE DO-LIKE 8, CHLOROPLASTIC"/>
    <property type="match status" value="1"/>
</dbReference>
<dbReference type="InterPro" id="IPR051201">
    <property type="entry name" value="Chloro_Bact_Ser_Proteases"/>
</dbReference>
<dbReference type="InterPro" id="IPR001940">
    <property type="entry name" value="Peptidase_S1C"/>
</dbReference>
<comment type="caution">
    <text evidence="5">The sequence shown here is derived from an EMBL/GenBank/DDBJ whole genome shotgun (WGS) entry which is preliminary data.</text>
</comment>
<dbReference type="InterPro" id="IPR009003">
    <property type="entry name" value="Peptidase_S1_PA"/>
</dbReference>
<evidence type="ECO:0000256" key="4">
    <source>
        <dbReference type="SAM" id="SignalP"/>
    </source>
</evidence>
<evidence type="ECO:0000256" key="3">
    <source>
        <dbReference type="ARBA" id="ARBA00022825"/>
    </source>
</evidence>
<keyword evidence="1" id="KW-0645">Protease</keyword>
<keyword evidence="2" id="KW-0378">Hydrolase</keyword>
<keyword evidence="3" id="KW-0720">Serine protease</keyword>
<organism evidence="5 6">
    <name type="scientific">Paenibacillus radicis</name>
    <name type="common">ex Gao et al. 2016</name>
    <dbReference type="NCBI Taxonomy" id="1737354"/>
    <lineage>
        <taxon>Bacteria</taxon>
        <taxon>Bacillati</taxon>
        <taxon>Bacillota</taxon>
        <taxon>Bacilli</taxon>
        <taxon>Bacillales</taxon>
        <taxon>Paenibacillaceae</taxon>
        <taxon>Paenibacillus</taxon>
    </lineage>
</organism>
<dbReference type="Gene3D" id="2.40.10.120">
    <property type="match status" value="1"/>
</dbReference>
<dbReference type="PRINTS" id="PR00834">
    <property type="entry name" value="PROTEASES2C"/>
</dbReference>
<dbReference type="Pfam" id="PF13365">
    <property type="entry name" value="Trypsin_2"/>
    <property type="match status" value="1"/>
</dbReference>
<dbReference type="EMBL" id="BMHY01000008">
    <property type="protein sequence ID" value="GGG78000.1"/>
    <property type="molecule type" value="Genomic_DNA"/>
</dbReference>
<evidence type="ECO:0000313" key="5">
    <source>
        <dbReference type="EMBL" id="GGG78000.1"/>
    </source>
</evidence>
<keyword evidence="4" id="KW-0732">Signal</keyword>
<dbReference type="SUPFAM" id="SSF50494">
    <property type="entry name" value="Trypsin-like serine proteases"/>
    <property type="match status" value="1"/>
</dbReference>
<dbReference type="Proteomes" id="UP000600247">
    <property type="component" value="Unassembled WGS sequence"/>
</dbReference>
<evidence type="ECO:0000256" key="2">
    <source>
        <dbReference type="ARBA" id="ARBA00022801"/>
    </source>
</evidence>
<name>A0A917HG68_9BACL</name>
<feature type="signal peptide" evidence="4">
    <location>
        <begin position="1"/>
        <end position="25"/>
    </location>
</feature>
<gene>
    <name evidence="5" type="ORF">GCM10010918_38520</name>
</gene>
<evidence type="ECO:0000256" key="1">
    <source>
        <dbReference type="ARBA" id="ARBA00022670"/>
    </source>
</evidence>
<sequence length="379" mass="40748">MRKATWISILASAAVLLAGSGAAYAVHTEVPKQLTGGPLLADTQRGSAPKSLKDIIYETQKLVVMIETKDGTQGSGFLYNNQGDLITNAHVVSGVKKVIIKTADARELEGEVIGISTDIDVAVVRVPDLAGMEPLQMVRSEKAEVGDEVIAVGSPLGFQNTVTTGIISGLGRSFEIEPYTYKDLYQISAPIAPGNSGGPLVSKRTGEVLGINSAGIEESSIGFSIPIVNVLELAEAWSAEPMTSLPELAFTDDNGVVQQDASISEYAGYLVTHFYDSLNNADYVYAYSLLGGNWKLGTSYEEFREGYMGTRNVVIDDMHVTTKGDDEATVAAVLSVDERVDGEYKLSKYQVTYEVGYENDQLKLIIGKGKAILQDKKRT</sequence>
<proteinExistence type="predicted"/>
<accession>A0A917HG68</accession>
<dbReference type="RefSeq" id="WP_188890829.1">
    <property type="nucleotide sequence ID" value="NZ_BMHY01000008.1"/>
</dbReference>
<feature type="chain" id="PRO_5037448559" evidence="4">
    <location>
        <begin position="26"/>
        <end position="379"/>
    </location>
</feature>